<keyword evidence="5" id="KW-0808">Transferase</keyword>
<evidence type="ECO:0000256" key="5">
    <source>
        <dbReference type="ARBA" id="ARBA00022679"/>
    </source>
</evidence>
<dbReference type="EC" id="2.3.2.27" evidence="4"/>
<keyword evidence="7" id="KW-0833">Ubl conjugation pathway</keyword>
<evidence type="ECO:0000256" key="2">
    <source>
        <dbReference type="ARBA" id="ARBA00004141"/>
    </source>
</evidence>
<dbReference type="Pfam" id="PF23113">
    <property type="entry name" value="MARCHF6_C"/>
    <property type="match status" value="1"/>
</dbReference>
<reference evidence="11" key="1">
    <citation type="submission" date="2015-06" db="UniProtKB">
        <authorList>
            <consortium name="EnsemblPlants"/>
        </authorList>
    </citation>
    <scope>IDENTIFICATION</scope>
</reference>
<keyword evidence="8" id="KW-1133">Transmembrane helix</keyword>
<comment type="catalytic activity">
    <reaction evidence="1">
        <text>S-ubiquitinyl-[E2 ubiquitin-conjugating enzyme]-L-cysteine + [acceptor protein]-L-lysine = [E2 ubiquitin-conjugating enzyme]-L-cysteine + N(6)-ubiquitinyl-[acceptor protein]-L-lysine.</text>
        <dbReference type="EC" id="2.3.2.27"/>
    </reaction>
</comment>
<evidence type="ECO:0000313" key="11">
    <source>
        <dbReference type="EnsemblPlants" id="EMT28890"/>
    </source>
</evidence>
<keyword evidence="6" id="KW-0812">Transmembrane</keyword>
<proteinExistence type="predicted"/>
<evidence type="ECO:0000256" key="3">
    <source>
        <dbReference type="ARBA" id="ARBA00004906"/>
    </source>
</evidence>
<comment type="subcellular location">
    <subcellularLocation>
        <location evidence="2">Membrane</location>
        <topology evidence="2">Multi-pass membrane protein</topology>
    </subcellularLocation>
</comment>
<dbReference type="GO" id="GO:0036503">
    <property type="term" value="P:ERAD pathway"/>
    <property type="evidence" value="ECO:0007669"/>
    <property type="project" value="TreeGrafter"/>
</dbReference>
<evidence type="ECO:0000256" key="9">
    <source>
        <dbReference type="ARBA" id="ARBA00023136"/>
    </source>
</evidence>
<dbReference type="EnsemblPlants" id="EMT28890">
    <property type="protein sequence ID" value="EMT28890"/>
    <property type="gene ID" value="F775_07189"/>
</dbReference>
<dbReference type="AlphaFoldDB" id="M8BV28"/>
<evidence type="ECO:0000256" key="4">
    <source>
        <dbReference type="ARBA" id="ARBA00012483"/>
    </source>
</evidence>
<evidence type="ECO:0000256" key="7">
    <source>
        <dbReference type="ARBA" id="ARBA00022786"/>
    </source>
</evidence>
<evidence type="ECO:0000256" key="8">
    <source>
        <dbReference type="ARBA" id="ARBA00022989"/>
    </source>
</evidence>
<protein>
    <recommendedName>
        <fullName evidence="4">RING-type E3 ubiquitin transferase</fullName>
        <ecNumber evidence="4">2.3.2.27</ecNumber>
    </recommendedName>
</protein>
<dbReference type="PANTHER" id="PTHR13145">
    <property type="entry name" value="SSM4 PROTEIN"/>
    <property type="match status" value="1"/>
</dbReference>
<sequence length="938" mass="104758">MAEIVDPAAAAAAGGPEGPEGARAVCKHAFSFSPVYAQNAPTRLPFQELVFGVGMKACHVFQFVLRLAFVLSVWLMIIPFITYWIWRLTFVRSLGEAQRLFLSHISAQLILSDCLHGFLLSAIIVLIFLGATSLRDYIRHLRELGGHEADRDDAGRERHGARAVRRLAGPNNRVPGADGNIDDLAEAQGLGAGELLRRNAENVAARLERLEAQVEQMLDGLDDADGAEDVPFDELVGMQGPVFHLVENAITVLASNAIFLIVVIFVPFSLGRIVLYYLSWFFSSASSPMLARVMPFTESAISLANETLNSAFNAMKNFSSDSHNEGVIGHVIEVVTQSLKINATGLAVMQGTGKSSLVKGTAIGSSYLSDLTTLAVGYMFIFCLVFLYIGSLALLRYARGERFTIGRLYGIAAILEAIPSLCRQFFSGMKHLMTMVLRNGVLYFLRDPADPNYNPFRDLIDDPVHKHARRVLLSVAVYGSLIVMLVFLPVKLAMRVAPKTFPLDITIFDPFTEIPVDVLLFQICIPFAIEHFKPRATIKALLHHWFAVIGWALGLTDFLLPKPEENAAGQENWNGRAERRDRIHGGMEMVAPQLEQRMIQHAAIDNDGRGNANEANDVAEESDVDDQGDSEYSFALRIILLLILAWMTLLIFNAGMIVIPISLGRLVFEAVPRLPITHGIKCNDLFSFSIGCYIIWSAAAGTRYAVDYIRSRRLGFLIFVIPVLIGLLFELLVIVPMRVPIDESPVFLLYQDWALGLIFLKIWTRLVMLDQMAPLVDESWRMKFERVREDGFSRLKGLWVLHEIITPIITKLLTALCVPYVLARGVFPVLGYPLIVNSAVYRFAWLGCLIFSTLFFCGKRFHVWFTNLHNSIRDDRYLIGRRLHNFGEDSRRSNEPDETPGSLEDDLELIPLDHQDNDDVGLRFRGNNRHEDAGVVVG</sequence>
<comment type="pathway">
    <text evidence="3">Protein modification; protein ubiquitination.</text>
</comment>
<dbReference type="GO" id="GO:0005789">
    <property type="term" value="C:endoplasmic reticulum membrane"/>
    <property type="evidence" value="ECO:0007669"/>
    <property type="project" value="TreeGrafter"/>
</dbReference>
<name>M8BV28_AEGTA</name>
<dbReference type="InterPro" id="IPR056521">
    <property type="entry name" value="MARCHF6-like_C"/>
</dbReference>
<organism evidence="11">
    <name type="scientific">Aegilops tauschii</name>
    <name type="common">Tausch's goatgrass</name>
    <name type="synonym">Aegilops squarrosa</name>
    <dbReference type="NCBI Taxonomy" id="37682"/>
    <lineage>
        <taxon>Eukaryota</taxon>
        <taxon>Viridiplantae</taxon>
        <taxon>Streptophyta</taxon>
        <taxon>Embryophyta</taxon>
        <taxon>Tracheophyta</taxon>
        <taxon>Spermatophyta</taxon>
        <taxon>Magnoliopsida</taxon>
        <taxon>Liliopsida</taxon>
        <taxon>Poales</taxon>
        <taxon>Poaceae</taxon>
        <taxon>BOP clade</taxon>
        <taxon>Pooideae</taxon>
        <taxon>Triticodae</taxon>
        <taxon>Triticeae</taxon>
        <taxon>Triticinae</taxon>
        <taxon>Aegilops</taxon>
    </lineage>
</organism>
<evidence type="ECO:0000256" key="6">
    <source>
        <dbReference type="ARBA" id="ARBA00022692"/>
    </source>
</evidence>
<evidence type="ECO:0000259" key="10">
    <source>
        <dbReference type="Pfam" id="PF23113"/>
    </source>
</evidence>
<dbReference type="GO" id="GO:0061630">
    <property type="term" value="F:ubiquitin protein ligase activity"/>
    <property type="evidence" value="ECO:0007669"/>
    <property type="project" value="UniProtKB-EC"/>
</dbReference>
<accession>M8BV28</accession>
<keyword evidence="9" id="KW-0472">Membrane</keyword>
<feature type="domain" description="E3 ubiquitin-protein ligase MARCHF6-like C-terminal" evidence="10">
    <location>
        <begin position="715"/>
        <end position="873"/>
    </location>
</feature>
<evidence type="ECO:0000256" key="1">
    <source>
        <dbReference type="ARBA" id="ARBA00000900"/>
    </source>
</evidence>
<dbReference type="PANTHER" id="PTHR13145:SF0">
    <property type="entry name" value="E3 UBIQUITIN-PROTEIN LIGASE MARCHF6"/>
    <property type="match status" value="1"/>
</dbReference>